<reference evidence="1 2" key="1">
    <citation type="submission" date="2018-06" db="EMBL/GenBank/DDBJ databases">
        <authorList>
            <consortium name="Pathogen Informatics"/>
            <person name="Doyle S."/>
        </authorList>
    </citation>
    <scope>NUCLEOTIDE SEQUENCE [LARGE SCALE GENOMIC DNA]</scope>
    <source>
        <strain evidence="1 2">NCTC13834</strain>
    </source>
</reference>
<evidence type="ECO:0000313" key="2">
    <source>
        <dbReference type="Proteomes" id="UP000254412"/>
    </source>
</evidence>
<dbReference type="PANTHER" id="PTHR34980:SF2">
    <property type="entry name" value="INNER MEMBRANE PROTEIN YHAH-RELATED"/>
    <property type="match status" value="1"/>
</dbReference>
<dbReference type="InterPro" id="IPR008523">
    <property type="entry name" value="DUF805"/>
</dbReference>
<organism evidence="1 2">
    <name type="scientific">Staphylococcus nepalensis</name>
    <dbReference type="NCBI Taxonomy" id="214473"/>
    <lineage>
        <taxon>Bacteria</taxon>
        <taxon>Bacillati</taxon>
        <taxon>Bacillota</taxon>
        <taxon>Bacilli</taxon>
        <taxon>Bacillales</taxon>
        <taxon>Staphylococcaceae</taxon>
        <taxon>Staphylococcus</taxon>
    </lineage>
</organism>
<evidence type="ECO:0000313" key="1">
    <source>
        <dbReference type="EMBL" id="SUM56262.1"/>
    </source>
</evidence>
<dbReference type="AlphaFoldDB" id="A0A380GPF9"/>
<dbReference type="Pfam" id="PF05656">
    <property type="entry name" value="DUF805"/>
    <property type="match status" value="1"/>
</dbReference>
<dbReference type="PANTHER" id="PTHR34980">
    <property type="entry name" value="INNER MEMBRANE PROTEIN-RELATED-RELATED"/>
    <property type="match status" value="1"/>
</dbReference>
<sequence length="154" mass="17725">MINHLILLQIILDEWVKSKRGSRRKEFWYPELMTFIISLVASVLNYIIPIPSILAIIIYWIFTIATYIANFSVSVRRFHDLGMSMLFPIIFFIFGIILGVTNNYIAEINTGSFLYTLFVIIGVIYIVMCIISLAICCTNGSKKENKYGKNPKEI</sequence>
<gene>
    <name evidence="1" type="primary">yhaI</name>
    <name evidence="1" type="ORF">NCTC13834_02670</name>
</gene>
<dbReference type="EMBL" id="UHDS01000001">
    <property type="protein sequence ID" value="SUM56262.1"/>
    <property type="molecule type" value="Genomic_DNA"/>
</dbReference>
<proteinExistence type="predicted"/>
<protein>
    <submittedName>
        <fullName evidence="1">Membrane protein</fullName>
    </submittedName>
</protein>
<dbReference type="GO" id="GO:0005886">
    <property type="term" value="C:plasma membrane"/>
    <property type="evidence" value="ECO:0007669"/>
    <property type="project" value="TreeGrafter"/>
</dbReference>
<dbReference type="Proteomes" id="UP000254412">
    <property type="component" value="Unassembled WGS sequence"/>
</dbReference>
<accession>A0A380GPF9</accession>
<name>A0A380GPF9_9STAP</name>